<dbReference type="Pfam" id="PF02310">
    <property type="entry name" value="B12-binding"/>
    <property type="match status" value="1"/>
</dbReference>
<evidence type="ECO:0000313" key="2">
    <source>
        <dbReference type="EMBL" id="NEC86722.1"/>
    </source>
</evidence>
<dbReference type="GO" id="GO:0046872">
    <property type="term" value="F:metal ion binding"/>
    <property type="evidence" value="ECO:0007669"/>
    <property type="project" value="InterPro"/>
</dbReference>
<name>A0A6B3BQY6_9ACTN</name>
<dbReference type="RefSeq" id="WP_164314180.1">
    <property type="nucleotide sequence ID" value="NZ_JAAGLU010000009.1"/>
</dbReference>
<protein>
    <submittedName>
        <fullName evidence="2">Methylaspartate mutase</fullName>
    </submittedName>
</protein>
<dbReference type="InterPro" id="IPR036724">
    <property type="entry name" value="Cobalamin-bd_sf"/>
</dbReference>
<comment type="caution">
    <text evidence="2">The sequence shown here is derived from an EMBL/GenBank/DDBJ whole genome shotgun (WGS) entry which is preliminary data.</text>
</comment>
<evidence type="ECO:0000259" key="1">
    <source>
        <dbReference type="PROSITE" id="PS51332"/>
    </source>
</evidence>
<dbReference type="SUPFAM" id="SSF52242">
    <property type="entry name" value="Cobalamin (vitamin B12)-binding domain"/>
    <property type="match status" value="1"/>
</dbReference>
<dbReference type="PROSITE" id="PS51332">
    <property type="entry name" value="B12_BINDING"/>
    <property type="match status" value="1"/>
</dbReference>
<reference evidence="2" key="1">
    <citation type="submission" date="2020-01" db="EMBL/GenBank/DDBJ databases">
        <title>Insect and environment-associated Actinomycetes.</title>
        <authorList>
            <person name="Currrie C."/>
            <person name="Chevrette M."/>
            <person name="Carlson C."/>
            <person name="Stubbendieck R."/>
            <person name="Wendt-Pienkowski E."/>
        </authorList>
    </citation>
    <scope>NUCLEOTIDE SEQUENCE</scope>
    <source>
        <strain evidence="2">SID12501</strain>
    </source>
</reference>
<dbReference type="GO" id="GO:0031419">
    <property type="term" value="F:cobalamin binding"/>
    <property type="evidence" value="ECO:0007669"/>
    <property type="project" value="InterPro"/>
</dbReference>
<dbReference type="InterPro" id="IPR006158">
    <property type="entry name" value="Cobalamin-bd"/>
</dbReference>
<organism evidence="2">
    <name type="scientific">Streptomyces sp. SID12501</name>
    <dbReference type="NCBI Taxonomy" id="2706042"/>
    <lineage>
        <taxon>Bacteria</taxon>
        <taxon>Bacillati</taxon>
        <taxon>Actinomycetota</taxon>
        <taxon>Actinomycetes</taxon>
        <taxon>Kitasatosporales</taxon>
        <taxon>Streptomycetaceae</taxon>
        <taxon>Streptomyces</taxon>
    </lineage>
</organism>
<gene>
    <name evidence="2" type="ORF">G3I71_13030</name>
</gene>
<proteinExistence type="predicted"/>
<dbReference type="Gene3D" id="3.40.50.280">
    <property type="entry name" value="Cobalamin-binding domain"/>
    <property type="match status" value="1"/>
</dbReference>
<sequence length="150" mass="15929">MNTLPGPSERLVVLGVAESDSHAVANHLITMQLQDHGFTVINLGVCTPLSDFADAADRYPQAEAVLIGTLNGHAHQDLKALPELRAAGRLNCPVVVGGNLSVGSHKSDADRQRLYDLGVDHLLSDAGELVLLLDQLHALRATMVAELQNG</sequence>
<dbReference type="AlphaFoldDB" id="A0A6B3BQY6"/>
<accession>A0A6B3BQY6</accession>
<dbReference type="EMBL" id="JAAGLU010000009">
    <property type="protein sequence ID" value="NEC86722.1"/>
    <property type="molecule type" value="Genomic_DNA"/>
</dbReference>
<feature type="domain" description="B12-binding" evidence="1">
    <location>
        <begin position="9"/>
        <end position="146"/>
    </location>
</feature>